<evidence type="ECO:0000259" key="11">
    <source>
        <dbReference type="PROSITE" id="PS51194"/>
    </source>
</evidence>
<evidence type="ECO:0000256" key="8">
    <source>
        <dbReference type="ARBA" id="ARBA00023204"/>
    </source>
</evidence>
<feature type="domain" description="Helicase C-terminal" evidence="11">
    <location>
        <begin position="700"/>
        <end position="854"/>
    </location>
</feature>
<evidence type="ECO:0000256" key="3">
    <source>
        <dbReference type="ARBA" id="ARBA00022763"/>
    </source>
</evidence>
<keyword evidence="7 9" id="KW-0238">DNA-binding</keyword>
<dbReference type="GO" id="GO:0005524">
    <property type="term" value="F:ATP binding"/>
    <property type="evidence" value="ECO:0007669"/>
    <property type="project" value="UniProtKB-UniRule"/>
</dbReference>
<comment type="similarity">
    <text evidence="9">In the C-terminal section; belongs to the helicase family. RecG subfamily.</text>
</comment>
<dbReference type="Gene3D" id="3.30.2060.10">
    <property type="entry name" value="Penicillin-binding protein 1b domain"/>
    <property type="match status" value="1"/>
</dbReference>
<dbReference type="SMART" id="SM00487">
    <property type="entry name" value="DEXDc"/>
    <property type="match status" value="1"/>
</dbReference>
<dbReference type="PROSITE" id="PS51192">
    <property type="entry name" value="HELICASE_ATP_BIND_1"/>
    <property type="match status" value="1"/>
</dbReference>
<evidence type="ECO:0000313" key="12">
    <source>
        <dbReference type="EMBL" id="EQB19178.1"/>
    </source>
</evidence>
<keyword evidence="5" id="KW-0347">Helicase</keyword>
<organism evidence="12 13">
    <name type="scientific">Novosphingobium lindaniclasticum LE124</name>
    <dbReference type="NCBI Taxonomy" id="1096930"/>
    <lineage>
        <taxon>Bacteria</taxon>
        <taxon>Pseudomonadati</taxon>
        <taxon>Pseudomonadota</taxon>
        <taxon>Alphaproteobacteria</taxon>
        <taxon>Sphingomonadales</taxon>
        <taxon>Sphingomonadaceae</taxon>
        <taxon>Novosphingobium</taxon>
    </lineage>
</organism>
<dbReference type="Pfam" id="PF00270">
    <property type="entry name" value="DEAD"/>
    <property type="match status" value="1"/>
</dbReference>
<keyword evidence="6 9" id="KW-0067">ATP-binding</keyword>
<keyword evidence="3 9" id="KW-0227">DNA damage</keyword>
<comment type="function">
    <text evidence="9">Couples transcription and DNA repair by recognizing RNA polymerase (RNAP) stalled at DNA lesions. Mediates ATP-dependent release of RNAP and its truncated transcript from the DNA, and recruitment of nucleotide excision repair machinery to the damaged site.</text>
</comment>
<keyword evidence="13" id="KW-1185">Reference proteome</keyword>
<dbReference type="InterPro" id="IPR001650">
    <property type="entry name" value="Helicase_C-like"/>
</dbReference>
<feature type="domain" description="Helicase ATP-binding" evidence="10">
    <location>
        <begin position="519"/>
        <end position="679"/>
    </location>
</feature>
<evidence type="ECO:0000256" key="6">
    <source>
        <dbReference type="ARBA" id="ARBA00022840"/>
    </source>
</evidence>
<dbReference type="eggNOG" id="COG1197">
    <property type="taxonomic scope" value="Bacteria"/>
</dbReference>
<dbReference type="PROSITE" id="PS51194">
    <property type="entry name" value="HELICASE_CTER"/>
    <property type="match status" value="1"/>
</dbReference>
<dbReference type="PATRIC" id="fig|1096930.3.peg.546"/>
<dbReference type="Pfam" id="PF02559">
    <property type="entry name" value="CarD_TRCF_RID"/>
    <property type="match status" value="1"/>
</dbReference>
<dbReference type="Gene3D" id="2.40.10.170">
    <property type="match status" value="1"/>
</dbReference>
<dbReference type="InterPro" id="IPR047112">
    <property type="entry name" value="RecG/Mfd"/>
</dbReference>
<dbReference type="SUPFAM" id="SSF141259">
    <property type="entry name" value="CarD-like"/>
    <property type="match status" value="1"/>
</dbReference>
<dbReference type="GO" id="GO:0006355">
    <property type="term" value="P:regulation of DNA-templated transcription"/>
    <property type="evidence" value="ECO:0007669"/>
    <property type="project" value="UniProtKB-UniRule"/>
</dbReference>
<evidence type="ECO:0000259" key="10">
    <source>
        <dbReference type="PROSITE" id="PS51192"/>
    </source>
</evidence>
<dbReference type="GO" id="GO:0003678">
    <property type="term" value="F:DNA helicase activity"/>
    <property type="evidence" value="ECO:0007669"/>
    <property type="project" value="TreeGrafter"/>
</dbReference>
<dbReference type="Proteomes" id="UP000015527">
    <property type="component" value="Unassembled WGS sequence"/>
</dbReference>
<dbReference type="InterPro" id="IPR027417">
    <property type="entry name" value="P-loop_NTPase"/>
</dbReference>
<dbReference type="EMBL" id="ATHL01000024">
    <property type="protein sequence ID" value="EQB19178.1"/>
    <property type="molecule type" value="Genomic_DNA"/>
</dbReference>
<reference evidence="12 13" key="1">
    <citation type="journal article" date="2013" name="Genome Announc.">
        <title>Genome Sequence of Novosphingobium lindaniclasticum LE124T, Isolated from a Hexachlorocyclohexane Dumpsite.</title>
        <authorList>
            <person name="Saxena A."/>
            <person name="Nayyar N."/>
            <person name="Sangwan N."/>
            <person name="Kumari R."/>
            <person name="Khurana J.P."/>
            <person name="Lal R."/>
        </authorList>
    </citation>
    <scope>NUCLEOTIDE SEQUENCE [LARGE SCALE GENOMIC DNA]</scope>
    <source>
        <strain evidence="12 13">LE124</strain>
    </source>
</reference>
<dbReference type="SMART" id="SM00982">
    <property type="entry name" value="TRCF"/>
    <property type="match status" value="1"/>
</dbReference>
<keyword evidence="1 9" id="KW-0963">Cytoplasm</keyword>
<evidence type="ECO:0000313" key="13">
    <source>
        <dbReference type="Proteomes" id="UP000015527"/>
    </source>
</evidence>
<dbReference type="Gene3D" id="3.90.1150.50">
    <property type="entry name" value="Transcription-repair-coupling factor, D7 domain"/>
    <property type="match status" value="1"/>
</dbReference>
<dbReference type="Pfam" id="PF03461">
    <property type="entry name" value="TRCF"/>
    <property type="match status" value="1"/>
</dbReference>
<comment type="caution">
    <text evidence="12">The sequence shown here is derived from an EMBL/GenBank/DDBJ whole genome shotgun (WGS) entry which is preliminary data.</text>
</comment>
<evidence type="ECO:0000256" key="9">
    <source>
        <dbReference type="HAMAP-Rule" id="MF_00969"/>
    </source>
</evidence>
<sequence>MVAVLLDSVEHGDVLFVARDDQRAGEIARSLSAANGEGSVLLCPASDALPGDDAPPTPANAGARTSALRQLRRNLASEARPFAILVTTGEACARLYPPPAAFDAAPPAVCPGDRLQAEEWEQRLCDIGYFADERVDEPGEYAVRGKVIDIYPADAERPYRIELEGDLVSAIHAYDPVSQRTLDPCDRLELGRAREPALEGGVCLLDHFPAARVFVDEGADKRRRALLTLAGEVGRGGSGPAALCAEADWREALAARDVAEPIGAFGETPRRFVEMEQPAKCFAKEAGAVLKQGSVLVVGTVRDLRFLAPRLRKALGRDPVEVGTWREARALPAGSLGQLAMPLARGLRTADMLVVAAADLLGSRAERGDEQVVIADAELFRISELRCGDVVVHEDHGLCVVEGLEEQSGSGEAIVLRFAKDTRRLVPLSHANRIWRYGADEDAVSLDRLDGSTWMKRRHEVEEALQETASGLRKLARQRQEAAAPVLEADPAAYERIADRFPYTETADQARAIAAVREDLASGQPMDRLVVGDVGYGKTEVALRAAAIAALAGRQVVLAVPTTVLARQHLETFTKRFAQSGIVVAGLSRLSSVAEKNAVLKGIAEGGIHIVIGTGAVAGKHVRYADLGLVIIDEEQRFGAGDKKKLRAMGSGHVLALSATPIPRTLQSALVGLQDLSVIATPPARRQPIRTFVGIFEDHRVRSALLREKSRGGQSFVVVPRIEDLAALERRLARLVPELTIIQAHGKMAAGDLDDAMVRFAGGDGDVLLATNIIEAGLDVPRANTMVVWRADRFGLSQLHQLRGRVGRSARRGQILLLTEPEAQVAPRTLARLNTLAALDRLGAGFAISARDLDMRGAGDLLGEEQSGHARLLGVDLYQHLLGLALARARGETAEDDVPVVKAGSEGMLPGAWIPDVDLRLGLYARLARLGDLSALESFADELEDRFGTLPAEALRLLDLARLRLLARSARIGGVEAGPAAIALTPAPGRRGKLAAPGLRKSKERYLLSGNYEDEESRLAAALDLVASLR</sequence>
<dbReference type="Gene3D" id="3.40.50.300">
    <property type="entry name" value="P-loop containing nucleotide triphosphate hydrolases"/>
    <property type="match status" value="2"/>
</dbReference>
<dbReference type="InterPro" id="IPR005118">
    <property type="entry name" value="TRCF_C"/>
</dbReference>
<keyword evidence="2 9" id="KW-0547">Nucleotide-binding</keyword>
<dbReference type="HAMAP" id="MF_00969">
    <property type="entry name" value="TRCF"/>
    <property type="match status" value="1"/>
</dbReference>
<protein>
    <recommendedName>
        <fullName evidence="9">Transcription-repair-coupling factor</fullName>
        <shortName evidence="9">TRCF</shortName>
        <ecNumber evidence="9">3.6.4.-</ecNumber>
    </recommendedName>
</protein>
<dbReference type="AlphaFoldDB" id="T0I426"/>
<dbReference type="GO" id="GO:0000716">
    <property type="term" value="P:transcription-coupled nucleotide-excision repair, DNA damage recognition"/>
    <property type="evidence" value="ECO:0007669"/>
    <property type="project" value="UniProtKB-UniRule"/>
</dbReference>
<evidence type="ECO:0000256" key="1">
    <source>
        <dbReference type="ARBA" id="ARBA00022490"/>
    </source>
</evidence>
<accession>T0I426</accession>
<evidence type="ECO:0000256" key="7">
    <source>
        <dbReference type="ARBA" id="ARBA00023125"/>
    </source>
</evidence>
<dbReference type="InterPro" id="IPR011545">
    <property type="entry name" value="DEAD/DEAH_box_helicase_dom"/>
</dbReference>
<comment type="subcellular location">
    <subcellularLocation>
        <location evidence="9">Cytoplasm</location>
    </subcellularLocation>
</comment>
<dbReference type="InterPro" id="IPR014001">
    <property type="entry name" value="Helicase_ATP-bd"/>
</dbReference>
<evidence type="ECO:0000256" key="5">
    <source>
        <dbReference type="ARBA" id="ARBA00022806"/>
    </source>
</evidence>
<proteinExistence type="inferred from homology"/>
<dbReference type="InterPro" id="IPR003711">
    <property type="entry name" value="CarD-like/TRCF_RID"/>
</dbReference>
<comment type="similarity">
    <text evidence="9">In the N-terminal section; belongs to the UvrB family.</text>
</comment>
<keyword evidence="8 9" id="KW-0234">DNA repair</keyword>
<dbReference type="GO" id="GO:0016787">
    <property type="term" value="F:hydrolase activity"/>
    <property type="evidence" value="ECO:0007669"/>
    <property type="project" value="UniProtKB-KW"/>
</dbReference>
<dbReference type="PANTHER" id="PTHR47964:SF1">
    <property type="entry name" value="ATP-DEPENDENT DNA HELICASE HOMOLOG RECG, CHLOROPLASTIC"/>
    <property type="match status" value="1"/>
</dbReference>
<evidence type="ECO:0000256" key="2">
    <source>
        <dbReference type="ARBA" id="ARBA00022741"/>
    </source>
</evidence>
<dbReference type="SUPFAM" id="SSF52540">
    <property type="entry name" value="P-loop containing nucleoside triphosphate hydrolases"/>
    <property type="match status" value="3"/>
</dbReference>
<dbReference type="SMART" id="SM01058">
    <property type="entry name" value="CarD_TRCF"/>
    <property type="match status" value="1"/>
</dbReference>
<name>T0I426_9SPHN</name>
<dbReference type="SMART" id="SM00490">
    <property type="entry name" value="HELICc"/>
    <property type="match status" value="1"/>
</dbReference>
<dbReference type="InterPro" id="IPR037235">
    <property type="entry name" value="TRCF-like_C_D7"/>
</dbReference>
<dbReference type="InterPro" id="IPR041471">
    <property type="entry name" value="UvrB_inter"/>
</dbReference>
<dbReference type="InterPro" id="IPR004576">
    <property type="entry name" value="Mfd"/>
</dbReference>
<dbReference type="PANTHER" id="PTHR47964">
    <property type="entry name" value="ATP-DEPENDENT DNA HELICASE HOMOLOG RECG, CHLOROPLASTIC"/>
    <property type="match status" value="1"/>
</dbReference>
<dbReference type="InterPro" id="IPR036101">
    <property type="entry name" value="CarD-like/TRCF_RID_sf"/>
</dbReference>
<gene>
    <name evidence="9" type="primary">mfd</name>
    <name evidence="12" type="ORF">L284_02785</name>
</gene>
<dbReference type="GO" id="GO:0003684">
    <property type="term" value="F:damaged DNA binding"/>
    <property type="evidence" value="ECO:0007669"/>
    <property type="project" value="InterPro"/>
</dbReference>
<dbReference type="SUPFAM" id="SSF143517">
    <property type="entry name" value="TRCF domain-like"/>
    <property type="match status" value="1"/>
</dbReference>
<dbReference type="Pfam" id="PF17757">
    <property type="entry name" value="UvrB_inter"/>
    <property type="match status" value="1"/>
</dbReference>
<dbReference type="GO" id="GO:0005737">
    <property type="term" value="C:cytoplasm"/>
    <property type="evidence" value="ECO:0007669"/>
    <property type="project" value="UniProtKB-SubCell"/>
</dbReference>
<dbReference type="EC" id="3.6.4.-" evidence="9"/>
<evidence type="ECO:0000256" key="4">
    <source>
        <dbReference type="ARBA" id="ARBA00022801"/>
    </source>
</evidence>
<keyword evidence="4 9" id="KW-0378">Hydrolase</keyword>
<dbReference type="Pfam" id="PF00271">
    <property type="entry name" value="Helicase_C"/>
    <property type="match status" value="1"/>
</dbReference>